<feature type="transmembrane region" description="Helical" evidence="2">
    <location>
        <begin position="30"/>
        <end position="50"/>
    </location>
</feature>
<evidence type="ECO:0000313" key="4">
    <source>
        <dbReference type="EMBL" id="CAB4362870.1"/>
    </source>
</evidence>
<dbReference type="EMBL" id="CAFBOL010000033">
    <property type="protein sequence ID" value="CAB4990650.1"/>
    <property type="molecule type" value="Genomic_DNA"/>
</dbReference>
<gene>
    <name evidence="5" type="ORF">UFOPK2656_00658</name>
    <name evidence="6" type="ORF">UFOPK3099_00435</name>
    <name evidence="7" type="ORF">UFOPK3267_02219</name>
    <name evidence="8" type="ORF">UFOPK3651_00696</name>
    <name evidence="9" type="ORF">UFOPK3931_01447</name>
    <name evidence="4" type="ORF">UFOPK4189_00656</name>
</gene>
<evidence type="ECO:0000313" key="7">
    <source>
        <dbReference type="EMBL" id="CAB4852677.1"/>
    </source>
</evidence>
<dbReference type="EMBL" id="CAESGF010000003">
    <property type="protein sequence ID" value="CAB4362870.1"/>
    <property type="molecule type" value="Genomic_DNA"/>
</dbReference>
<dbReference type="PANTHER" id="PTHR42852">
    <property type="entry name" value="THIOL:DISULFIDE INTERCHANGE PROTEIN DSBE"/>
    <property type="match status" value="1"/>
</dbReference>
<dbReference type="PROSITE" id="PS51352">
    <property type="entry name" value="THIOREDOXIN_2"/>
    <property type="match status" value="1"/>
</dbReference>
<dbReference type="EMBL" id="CAFAAV010000020">
    <property type="protein sequence ID" value="CAB4806279.1"/>
    <property type="molecule type" value="Genomic_DNA"/>
</dbReference>
<proteinExistence type="predicted"/>
<organism evidence="6">
    <name type="scientific">freshwater metagenome</name>
    <dbReference type="NCBI Taxonomy" id="449393"/>
    <lineage>
        <taxon>unclassified sequences</taxon>
        <taxon>metagenomes</taxon>
        <taxon>ecological metagenomes</taxon>
    </lineage>
</organism>
<evidence type="ECO:0000259" key="3">
    <source>
        <dbReference type="PROSITE" id="PS51352"/>
    </source>
</evidence>
<evidence type="ECO:0000313" key="9">
    <source>
        <dbReference type="EMBL" id="CAB4990650.1"/>
    </source>
</evidence>
<sequence>MANRQRAEARRKAQAKAAHQPGGGGNSRGVMWIAIAVVVVVAAGIAIFAASGDDAKSTAPVTSDSVSGSNLPDTQPVTVTGAALPAFDNAAAPDPAVGTLAPVLAGKDFQGDAVTIDGTKGGPYMVVFLAHWCPHCNREVPLLLDWKATGGVPASLHVVGVATAVSPSSANYPPADWFSNKGWSWPVMVDQSQGEGVAGSAAQAFGASGWPYFVIVGADGKVKFRGSGEITIDELQRVVDAAIAA</sequence>
<dbReference type="InterPro" id="IPR013766">
    <property type="entry name" value="Thioredoxin_domain"/>
</dbReference>
<evidence type="ECO:0000313" key="6">
    <source>
        <dbReference type="EMBL" id="CAB4806279.1"/>
    </source>
</evidence>
<keyword evidence="2" id="KW-0812">Transmembrane</keyword>
<feature type="region of interest" description="Disordered" evidence="1">
    <location>
        <begin position="55"/>
        <end position="74"/>
    </location>
</feature>
<evidence type="ECO:0000313" key="8">
    <source>
        <dbReference type="EMBL" id="CAB4918474.1"/>
    </source>
</evidence>
<feature type="region of interest" description="Disordered" evidence="1">
    <location>
        <begin position="1"/>
        <end position="25"/>
    </location>
</feature>
<reference evidence="6" key="1">
    <citation type="submission" date="2020-05" db="EMBL/GenBank/DDBJ databases">
        <authorList>
            <person name="Chiriac C."/>
            <person name="Salcher M."/>
            <person name="Ghai R."/>
            <person name="Kavagutti S V."/>
        </authorList>
    </citation>
    <scope>NUCLEOTIDE SEQUENCE</scope>
</reference>
<dbReference type="SUPFAM" id="SSF52833">
    <property type="entry name" value="Thioredoxin-like"/>
    <property type="match status" value="1"/>
</dbReference>
<dbReference type="EMBL" id="CAFBIY010000146">
    <property type="protein sequence ID" value="CAB4852677.1"/>
    <property type="molecule type" value="Genomic_DNA"/>
</dbReference>
<evidence type="ECO:0000313" key="5">
    <source>
        <dbReference type="EMBL" id="CAB4710808.1"/>
    </source>
</evidence>
<dbReference type="PANTHER" id="PTHR42852:SF13">
    <property type="entry name" value="PROTEIN DIPZ"/>
    <property type="match status" value="1"/>
</dbReference>
<keyword evidence="2" id="KW-1133">Transmembrane helix</keyword>
<dbReference type="InterPro" id="IPR050553">
    <property type="entry name" value="Thioredoxin_ResA/DsbE_sf"/>
</dbReference>
<name>A0A6J6YB71_9ZZZZ</name>
<feature type="domain" description="Thioredoxin" evidence="3">
    <location>
        <begin position="95"/>
        <end position="244"/>
    </location>
</feature>
<feature type="compositionally biased region" description="Polar residues" evidence="1">
    <location>
        <begin position="59"/>
        <end position="74"/>
    </location>
</feature>
<protein>
    <submittedName>
        <fullName evidence="6">Unannotated protein</fullName>
    </submittedName>
</protein>
<evidence type="ECO:0000256" key="2">
    <source>
        <dbReference type="SAM" id="Phobius"/>
    </source>
</evidence>
<dbReference type="EMBL" id="CAEZYF010000003">
    <property type="protein sequence ID" value="CAB4710808.1"/>
    <property type="molecule type" value="Genomic_DNA"/>
</dbReference>
<feature type="compositionally biased region" description="Basic and acidic residues" evidence="1">
    <location>
        <begin position="1"/>
        <end position="11"/>
    </location>
</feature>
<dbReference type="CDD" id="cd02966">
    <property type="entry name" value="TlpA_like_family"/>
    <property type="match status" value="1"/>
</dbReference>
<dbReference type="Gene3D" id="3.40.30.10">
    <property type="entry name" value="Glutaredoxin"/>
    <property type="match status" value="1"/>
</dbReference>
<evidence type="ECO:0000256" key="1">
    <source>
        <dbReference type="SAM" id="MobiDB-lite"/>
    </source>
</evidence>
<dbReference type="Pfam" id="PF08534">
    <property type="entry name" value="Redoxin"/>
    <property type="match status" value="1"/>
</dbReference>
<dbReference type="GO" id="GO:0016491">
    <property type="term" value="F:oxidoreductase activity"/>
    <property type="evidence" value="ECO:0007669"/>
    <property type="project" value="InterPro"/>
</dbReference>
<keyword evidence="2" id="KW-0472">Membrane</keyword>
<dbReference type="AlphaFoldDB" id="A0A6J6YB71"/>
<dbReference type="InterPro" id="IPR013740">
    <property type="entry name" value="Redoxin"/>
</dbReference>
<dbReference type="InterPro" id="IPR036249">
    <property type="entry name" value="Thioredoxin-like_sf"/>
</dbReference>
<dbReference type="EMBL" id="CAFBMT010000003">
    <property type="protein sequence ID" value="CAB4918474.1"/>
    <property type="molecule type" value="Genomic_DNA"/>
</dbReference>
<accession>A0A6J6YB71</accession>